<dbReference type="SMART" id="SM00895">
    <property type="entry name" value="FCD"/>
    <property type="match status" value="1"/>
</dbReference>
<keyword evidence="6" id="KW-1185">Reference proteome</keyword>
<dbReference type="PRINTS" id="PR00035">
    <property type="entry name" value="HTHGNTR"/>
</dbReference>
<dbReference type="RefSeq" id="WP_201684602.1">
    <property type="nucleotide sequence ID" value="NZ_JAEQNA010000005.1"/>
</dbReference>
<organism evidence="5 6">
    <name type="scientific">Ramlibacter aurantiacus</name>
    <dbReference type="NCBI Taxonomy" id="2801330"/>
    <lineage>
        <taxon>Bacteria</taxon>
        <taxon>Pseudomonadati</taxon>
        <taxon>Pseudomonadota</taxon>
        <taxon>Betaproteobacteria</taxon>
        <taxon>Burkholderiales</taxon>
        <taxon>Comamonadaceae</taxon>
        <taxon>Ramlibacter</taxon>
    </lineage>
</organism>
<evidence type="ECO:0000313" key="6">
    <source>
        <dbReference type="Proteomes" id="UP000613011"/>
    </source>
</evidence>
<protein>
    <submittedName>
        <fullName evidence="5">FadR family transcriptional regulator</fullName>
    </submittedName>
</protein>
<comment type="caution">
    <text evidence="5">The sequence shown here is derived from an EMBL/GenBank/DDBJ whole genome shotgun (WGS) entry which is preliminary data.</text>
</comment>
<evidence type="ECO:0000256" key="2">
    <source>
        <dbReference type="ARBA" id="ARBA00023125"/>
    </source>
</evidence>
<reference evidence="5" key="1">
    <citation type="submission" date="2021-01" db="EMBL/GenBank/DDBJ databases">
        <title>Ramlibacter sp. strain AW1 16S ribosomal RNA gene Genome sequencing and assembly.</title>
        <authorList>
            <person name="Kang M."/>
        </authorList>
    </citation>
    <scope>NUCLEOTIDE SEQUENCE</scope>
    <source>
        <strain evidence="5">AW1</strain>
    </source>
</reference>
<accession>A0A936ZQ60</accession>
<dbReference type="GO" id="GO:0003700">
    <property type="term" value="F:DNA-binding transcription factor activity"/>
    <property type="evidence" value="ECO:0007669"/>
    <property type="project" value="InterPro"/>
</dbReference>
<gene>
    <name evidence="5" type="ORF">JI739_14295</name>
</gene>
<dbReference type="SUPFAM" id="SSF46785">
    <property type="entry name" value="Winged helix' DNA-binding domain"/>
    <property type="match status" value="1"/>
</dbReference>
<name>A0A936ZQ60_9BURK</name>
<dbReference type="InterPro" id="IPR000524">
    <property type="entry name" value="Tscrpt_reg_HTH_GntR"/>
</dbReference>
<dbReference type="Proteomes" id="UP000613011">
    <property type="component" value="Unassembled WGS sequence"/>
</dbReference>
<dbReference type="SMART" id="SM00345">
    <property type="entry name" value="HTH_GNTR"/>
    <property type="match status" value="1"/>
</dbReference>
<dbReference type="PANTHER" id="PTHR43537:SF5">
    <property type="entry name" value="UXU OPERON TRANSCRIPTIONAL REGULATOR"/>
    <property type="match status" value="1"/>
</dbReference>
<sequence length="222" mass="25023">MQSAQSLRHFILDNLRAGRWRVGDRLPPERSFSDRFGLSRGSVRKVLQDLRELGLIEQTVGSGTFVREGAEAVVQALPAEQVSQSSPAELMEARITLEPAILELVIANATATDFRRMDECCERAERAQSLMEFEHWDGMLHEAIALAAHNSFVAGVFSHMNQVRAQTEWGVLKRRSVTPERRLLYQREHRALVKAIKARDLDQARSAALQHLVGVRRNLFGG</sequence>
<dbReference type="InterPro" id="IPR036390">
    <property type="entry name" value="WH_DNA-bd_sf"/>
</dbReference>
<dbReference type="InterPro" id="IPR008920">
    <property type="entry name" value="TF_FadR/GntR_C"/>
</dbReference>
<dbReference type="Pfam" id="PF07729">
    <property type="entry name" value="FCD"/>
    <property type="match status" value="1"/>
</dbReference>
<dbReference type="Gene3D" id="1.20.120.530">
    <property type="entry name" value="GntR ligand-binding domain-like"/>
    <property type="match status" value="1"/>
</dbReference>
<dbReference type="InterPro" id="IPR011711">
    <property type="entry name" value="GntR_C"/>
</dbReference>
<keyword evidence="3" id="KW-0804">Transcription</keyword>
<dbReference type="Gene3D" id="1.10.10.10">
    <property type="entry name" value="Winged helix-like DNA-binding domain superfamily/Winged helix DNA-binding domain"/>
    <property type="match status" value="1"/>
</dbReference>
<dbReference type="EMBL" id="JAEQNA010000005">
    <property type="protein sequence ID" value="MBL0421525.1"/>
    <property type="molecule type" value="Genomic_DNA"/>
</dbReference>
<dbReference type="SUPFAM" id="SSF48008">
    <property type="entry name" value="GntR ligand-binding domain-like"/>
    <property type="match status" value="1"/>
</dbReference>
<dbReference type="AlphaFoldDB" id="A0A936ZQ60"/>
<evidence type="ECO:0000256" key="3">
    <source>
        <dbReference type="ARBA" id="ARBA00023163"/>
    </source>
</evidence>
<dbReference type="PROSITE" id="PS50949">
    <property type="entry name" value="HTH_GNTR"/>
    <property type="match status" value="1"/>
</dbReference>
<keyword evidence="1" id="KW-0805">Transcription regulation</keyword>
<dbReference type="InterPro" id="IPR036388">
    <property type="entry name" value="WH-like_DNA-bd_sf"/>
</dbReference>
<dbReference type="PANTHER" id="PTHR43537">
    <property type="entry name" value="TRANSCRIPTIONAL REGULATOR, GNTR FAMILY"/>
    <property type="match status" value="1"/>
</dbReference>
<feature type="domain" description="HTH gntR-type" evidence="4">
    <location>
        <begin position="1"/>
        <end position="69"/>
    </location>
</feature>
<proteinExistence type="predicted"/>
<evidence type="ECO:0000313" key="5">
    <source>
        <dbReference type="EMBL" id="MBL0421525.1"/>
    </source>
</evidence>
<evidence type="ECO:0000259" key="4">
    <source>
        <dbReference type="PROSITE" id="PS50949"/>
    </source>
</evidence>
<evidence type="ECO:0000256" key="1">
    <source>
        <dbReference type="ARBA" id="ARBA00023015"/>
    </source>
</evidence>
<dbReference type="Pfam" id="PF00392">
    <property type="entry name" value="GntR"/>
    <property type="match status" value="1"/>
</dbReference>
<keyword evidence="2" id="KW-0238">DNA-binding</keyword>
<dbReference type="CDD" id="cd07377">
    <property type="entry name" value="WHTH_GntR"/>
    <property type="match status" value="1"/>
</dbReference>
<dbReference type="GO" id="GO:0003677">
    <property type="term" value="F:DNA binding"/>
    <property type="evidence" value="ECO:0007669"/>
    <property type="project" value="UniProtKB-KW"/>
</dbReference>